<name>A0A183NSK8_9TREM</name>
<gene>
    <name evidence="1" type="ORF">SMTD_LOCUS5094</name>
</gene>
<sequence length="107" mass="12854">MSAHAWINQSKTFALSNRHDDIIQTNSLLRQLLIPDGYQPWALESNQKFSRNLTTSDSEHHEEWRQHRRQLIKSLLNDREQWWVTKTKDMEKTVRTYQGNRDLKSGY</sequence>
<evidence type="ECO:0000313" key="1">
    <source>
        <dbReference type="EMBL" id="VDP26993.1"/>
    </source>
</evidence>
<dbReference type="EMBL" id="UZAL01026867">
    <property type="protein sequence ID" value="VDP26993.1"/>
    <property type="molecule type" value="Genomic_DNA"/>
</dbReference>
<dbReference type="AlphaFoldDB" id="A0A183NSK8"/>
<proteinExistence type="predicted"/>
<reference evidence="1 2" key="1">
    <citation type="submission" date="2018-11" db="EMBL/GenBank/DDBJ databases">
        <authorList>
            <consortium name="Pathogen Informatics"/>
        </authorList>
    </citation>
    <scope>NUCLEOTIDE SEQUENCE [LARGE SCALE GENOMIC DNA]</scope>
    <source>
        <strain>Denwood</strain>
        <strain evidence="2">Zambia</strain>
    </source>
</reference>
<evidence type="ECO:0000313" key="2">
    <source>
        <dbReference type="Proteomes" id="UP000269396"/>
    </source>
</evidence>
<dbReference type="Proteomes" id="UP000269396">
    <property type="component" value="Unassembled WGS sequence"/>
</dbReference>
<accession>A0A183NSK8</accession>
<organism evidence="1 2">
    <name type="scientific">Schistosoma mattheei</name>
    <dbReference type="NCBI Taxonomy" id="31246"/>
    <lineage>
        <taxon>Eukaryota</taxon>
        <taxon>Metazoa</taxon>
        <taxon>Spiralia</taxon>
        <taxon>Lophotrochozoa</taxon>
        <taxon>Platyhelminthes</taxon>
        <taxon>Trematoda</taxon>
        <taxon>Digenea</taxon>
        <taxon>Strigeidida</taxon>
        <taxon>Schistosomatoidea</taxon>
        <taxon>Schistosomatidae</taxon>
        <taxon>Schistosoma</taxon>
    </lineage>
</organism>
<protein>
    <submittedName>
        <fullName evidence="1">Uncharacterized protein</fullName>
    </submittedName>
</protein>
<keyword evidence="2" id="KW-1185">Reference proteome</keyword>